<dbReference type="PANTHER" id="PTHR42966:SF1">
    <property type="entry name" value="SIALIC ACID SYNTHASE"/>
    <property type="match status" value="1"/>
</dbReference>
<dbReference type="InterPro" id="IPR051690">
    <property type="entry name" value="PseI-like"/>
</dbReference>
<dbReference type="STRING" id="1123291.SAMN04490355_100513"/>
<dbReference type="InterPro" id="IPR013785">
    <property type="entry name" value="Aldolase_TIM"/>
</dbReference>
<dbReference type="Proteomes" id="UP000199520">
    <property type="component" value="Unassembled WGS sequence"/>
</dbReference>
<dbReference type="Pfam" id="PF08666">
    <property type="entry name" value="SAF"/>
    <property type="match status" value="1"/>
</dbReference>
<dbReference type="InterPro" id="IPR020007">
    <property type="entry name" value="NeuB/NeuA"/>
</dbReference>
<dbReference type="Gene3D" id="3.20.20.70">
    <property type="entry name" value="Aldolase class I"/>
    <property type="match status" value="1"/>
</dbReference>
<dbReference type="PROSITE" id="PS50844">
    <property type="entry name" value="AFP_LIKE"/>
    <property type="match status" value="1"/>
</dbReference>
<reference evidence="3" key="1">
    <citation type="submission" date="2016-10" db="EMBL/GenBank/DDBJ databases">
        <authorList>
            <person name="Varghese N."/>
            <person name="Submissions S."/>
        </authorList>
    </citation>
    <scope>NUCLEOTIDE SEQUENCE [LARGE SCALE GENOMIC DNA]</scope>
    <source>
        <strain evidence="3">DSM 13327</strain>
    </source>
</reference>
<dbReference type="Pfam" id="PF03102">
    <property type="entry name" value="NeuB"/>
    <property type="match status" value="1"/>
</dbReference>
<dbReference type="NCBIfam" id="TIGR03569">
    <property type="entry name" value="NeuB_NnaB"/>
    <property type="match status" value="1"/>
</dbReference>
<name>A0A1I4HSM0_9FIRM</name>
<dbReference type="SUPFAM" id="SSF51269">
    <property type="entry name" value="AFP III-like domain"/>
    <property type="match status" value="1"/>
</dbReference>
<dbReference type="InterPro" id="IPR006190">
    <property type="entry name" value="SAF_AFP_Neu5Ac"/>
</dbReference>
<feature type="domain" description="AFP-like" evidence="1">
    <location>
        <begin position="308"/>
        <end position="360"/>
    </location>
</feature>
<dbReference type="CDD" id="cd11615">
    <property type="entry name" value="SAF_NeuB_like"/>
    <property type="match status" value="1"/>
</dbReference>
<dbReference type="InterPro" id="IPR036732">
    <property type="entry name" value="AFP_Neu5c_C_sf"/>
</dbReference>
<dbReference type="EMBL" id="FOTS01000005">
    <property type="protein sequence ID" value="SFL45135.1"/>
    <property type="molecule type" value="Genomic_DNA"/>
</dbReference>
<keyword evidence="3" id="KW-1185">Reference proteome</keyword>
<dbReference type="InterPro" id="IPR057736">
    <property type="entry name" value="SAF_PseI/NeuA/NeuB"/>
</dbReference>
<organism evidence="2 3">
    <name type="scientific">Pelosinus propionicus DSM 13327</name>
    <dbReference type="NCBI Taxonomy" id="1123291"/>
    <lineage>
        <taxon>Bacteria</taxon>
        <taxon>Bacillati</taxon>
        <taxon>Bacillota</taxon>
        <taxon>Negativicutes</taxon>
        <taxon>Selenomonadales</taxon>
        <taxon>Sporomusaceae</taxon>
        <taxon>Pelosinus</taxon>
    </lineage>
</organism>
<sequence>MNQNQKTYIIAEAGVNHNGSLELAMQLVDVAAECGADAVKFQTFQAENLVAKDAIKADYQKRTTDREESQFEMIKKLELDERAHHELARHCGVRGIQFLSTPFDLDSLELLMNFDMPYIKIPSGEITNGPFLLEIARTNKPVILSTGMSTLGEIEMALGVLAFGYLERWECASIEAFQEAYSSIEGRQLLQQKVSLMHCTTEYPAPFSDVNLRTIDTLRSAFNLSIGFSDHTPGISVPIAAVARGALLIEKHFTLDCNLPGPDHKASLEPVQLKEMIKAIRQIEEALGHSFKIPALSEVKNKAVARKSLIANHIIQKGEKFTVENLTAKRPGIGLSPMNYWDLLGKNAKRKYEMGEKVEL</sequence>
<dbReference type="InterPro" id="IPR013132">
    <property type="entry name" value="PseI/NeuA/B-like_N"/>
</dbReference>
<dbReference type="Gene3D" id="3.90.1210.10">
    <property type="entry name" value="Antifreeze-like/N-acetylneuraminic acid synthase C-terminal domain"/>
    <property type="match status" value="1"/>
</dbReference>
<protein>
    <submittedName>
        <fullName evidence="2">N-acetylneuraminate synthase</fullName>
    </submittedName>
</protein>
<accession>A0A1I4HSM0</accession>
<proteinExistence type="predicted"/>
<dbReference type="AlphaFoldDB" id="A0A1I4HSM0"/>
<evidence type="ECO:0000259" key="1">
    <source>
        <dbReference type="PROSITE" id="PS50844"/>
    </source>
</evidence>
<dbReference type="GO" id="GO:0016051">
    <property type="term" value="P:carbohydrate biosynthetic process"/>
    <property type="evidence" value="ECO:0007669"/>
    <property type="project" value="InterPro"/>
</dbReference>
<dbReference type="GO" id="GO:0047444">
    <property type="term" value="F:N-acylneuraminate-9-phosphate synthase activity"/>
    <property type="evidence" value="ECO:0007669"/>
    <property type="project" value="TreeGrafter"/>
</dbReference>
<dbReference type="OrthoDB" id="9814210at2"/>
<dbReference type="RefSeq" id="WP_090933003.1">
    <property type="nucleotide sequence ID" value="NZ_FOTS01000005.1"/>
</dbReference>
<gene>
    <name evidence="2" type="ORF">SAMN04490355_100513</name>
</gene>
<dbReference type="SUPFAM" id="SSF51569">
    <property type="entry name" value="Aldolase"/>
    <property type="match status" value="1"/>
</dbReference>
<evidence type="ECO:0000313" key="2">
    <source>
        <dbReference type="EMBL" id="SFL45135.1"/>
    </source>
</evidence>
<dbReference type="PANTHER" id="PTHR42966">
    <property type="entry name" value="N-ACETYLNEURAMINATE SYNTHASE"/>
    <property type="match status" value="1"/>
</dbReference>
<dbReference type="InterPro" id="IPR013974">
    <property type="entry name" value="SAF"/>
</dbReference>
<evidence type="ECO:0000313" key="3">
    <source>
        <dbReference type="Proteomes" id="UP000199520"/>
    </source>
</evidence>